<proteinExistence type="predicted"/>
<comment type="caution">
    <text evidence="1">The sequence shown here is derived from an EMBL/GenBank/DDBJ whole genome shotgun (WGS) entry which is preliminary data.</text>
</comment>
<reference evidence="1 2" key="1">
    <citation type="submission" date="2019-02" db="EMBL/GenBank/DDBJ databases">
        <authorList>
            <person name="Feng G."/>
        </authorList>
    </citation>
    <scope>NUCLEOTIDE SEQUENCE [LARGE SCALE GENOMIC DNA]</scope>
    <source>
        <strain evidence="1 2">CCTCC AB 2011146</strain>
    </source>
</reference>
<dbReference type="InterPro" id="IPR009241">
    <property type="entry name" value="HigB-like"/>
</dbReference>
<evidence type="ECO:0000313" key="1">
    <source>
        <dbReference type="EMBL" id="RYM10376.1"/>
    </source>
</evidence>
<organism evidence="1 2">
    <name type="scientific">Sphingobium cupriresistens</name>
    <dbReference type="NCBI Taxonomy" id="1132417"/>
    <lineage>
        <taxon>Bacteria</taxon>
        <taxon>Pseudomonadati</taxon>
        <taxon>Pseudomonadota</taxon>
        <taxon>Alphaproteobacteria</taxon>
        <taxon>Sphingomonadales</taxon>
        <taxon>Sphingomonadaceae</taxon>
        <taxon>Sphingobium</taxon>
    </lineage>
</organism>
<accession>A0A8G1ZFH5</accession>
<dbReference type="EMBL" id="SEOO01000018">
    <property type="protein sequence ID" value="RYM10376.1"/>
    <property type="molecule type" value="Genomic_DNA"/>
</dbReference>
<dbReference type="AlphaFoldDB" id="A0A8G1ZFH5"/>
<gene>
    <name evidence="1" type="ORF">EWH12_12365</name>
</gene>
<dbReference type="Proteomes" id="UP000291572">
    <property type="component" value="Unassembled WGS sequence"/>
</dbReference>
<name>A0A8G1ZFH5_9SPHN</name>
<protein>
    <submittedName>
        <fullName evidence="1">Type II toxin-antitoxin system RelE/ParE family toxin</fullName>
    </submittedName>
</protein>
<evidence type="ECO:0000313" key="2">
    <source>
        <dbReference type="Proteomes" id="UP000291572"/>
    </source>
</evidence>
<dbReference type="RefSeq" id="WP_129926776.1">
    <property type="nucleotide sequence ID" value="NZ_SEOO01000018.1"/>
</dbReference>
<dbReference type="Pfam" id="PF05973">
    <property type="entry name" value="Gp49"/>
    <property type="match status" value="1"/>
</dbReference>
<sequence length="119" mass="13250">MTKSRKTLRTISWIKAARKDFEAFPMGAMDRALDALTVVADGGTPDLAKPLAGLGSGVWELAIKERGDAYRVVYALQLGDDIWVVHAFQKKSTKGIATPRHEIDLVRERIKRLKEMLDG</sequence>
<dbReference type="OrthoDB" id="9797093at2"/>